<accession>A0A1H5ZLP6</accession>
<evidence type="ECO:0000313" key="8">
    <source>
        <dbReference type="Proteomes" id="UP000236728"/>
    </source>
</evidence>
<evidence type="ECO:0000256" key="1">
    <source>
        <dbReference type="ARBA" id="ARBA00004651"/>
    </source>
</evidence>
<keyword evidence="5 6" id="KW-0472">Membrane</keyword>
<proteinExistence type="predicted"/>
<dbReference type="GO" id="GO:0015920">
    <property type="term" value="P:lipopolysaccharide transport"/>
    <property type="evidence" value="ECO:0007669"/>
    <property type="project" value="TreeGrafter"/>
</dbReference>
<feature type="transmembrane region" description="Helical" evidence="6">
    <location>
        <begin position="53"/>
        <end position="77"/>
    </location>
</feature>
<sequence length="785" mass="87255">MRIFTRYILREVIAYSLLGGVLFTFILFMRYLLPLMELAVRGIATPADIVRLIGYLLPGFLTLTIPMAVLVGILLGLSRLAADSEITAMRASGLGIMGFLRIVSIFSVTCWAGGLFNSLYVAPRAAQALLDYEELSKTSQATVQVEPRVFYADLKNFVLYVQDTLPGMDGSAIWRNVFLADLSKPDNPHIITSREAMVTSDGPHALRLELNNGSRHDIAVNNPAEYDISTFLDTEMPVQTGQQEDSHISRLDTPIQALTMRELIDHIKARDRDTRLYTIELHRRFAFPTACLVLMLVGVPLGMSSRRGGKGAGFVVTLGLVFAYYFVWIIGLGLARQNKIPAVLGIWGANIVFAAAGLLLIQQMSSGGAALDFAARTGTRFAQFFERIARRRREPAHNGHIGGFNMRWLRQALRINFPLILDEYVMGSFLRNFVLVLTTFTVLFQIFTFFELIGDIVKYKTPLVTVGAYLFNLIPFILYNVTPLCSLIAVLITFGSLSRSSELTAMKATGMSLYRIIAPVLLLTAIIAAALFAFDEGILPSANRRQEALLSTIKSRPAQTFLRSGRQWMSGQAGDQAEPTRIFYYQYFNPDKDAFANLTVFEFQPGSFALTRRIFAEGAHWNDRANRWDFENGWERTFNGEAVAGYKPFTLSTFPEIHEQPSYFKKEVRQSQEMNYSELSSYISDLRQSGFDTVRLRVQLNRKIAYPLVTLILALVAVPLSLTAGKRGSVAGMGAAVGVAIAFWVVAAIFENLGDVNSLPAVLAAWSPDVLFAIAGSYLLLRTPT</sequence>
<reference evidence="7 8" key="1">
    <citation type="submission" date="2016-10" db="EMBL/GenBank/DDBJ databases">
        <authorList>
            <person name="de Groot N.N."/>
        </authorList>
    </citation>
    <scope>NUCLEOTIDE SEQUENCE [LARGE SCALE GENOMIC DNA]</scope>
    <source>
        <strain evidence="7 8">DSM 22489</strain>
    </source>
</reference>
<feature type="transmembrane region" description="Helical" evidence="6">
    <location>
        <begin position="762"/>
        <end position="781"/>
    </location>
</feature>
<feature type="transmembrane region" description="Helical" evidence="6">
    <location>
        <begin position="314"/>
        <end position="334"/>
    </location>
</feature>
<dbReference type="PANTHER" id="PTHR33529:SF6">
    <property type="entry name" value="YJGP_YJGQ FAMILY PERMEASE"/>
    <property type="match status" value="1"/>
</dbReference>
<protein>
    <submittedName>
        <fullName evidence="7">LPS export ABC transporter permease LptF/LPS export ABC transporter permease LptG,TIGR04408</fullName>
    </submittedName>
</protein>
<dbReference type="AlphaFoldDB" id="A0A1H5ZLP6"/>
<feature type="transmembrane region" description="Helical" evidence="6">
    <location>
        <begin position="429"/>
        <end position="450"/>
    </location>
</feature>
<evidence type="ECO:0000256" key="5">
    <source>
        <dbReference type="ARBA" id="ARBA00023136"/>
    </source>
</evidence>
<evidence type="ECO:0000313" key="7">
    <source>
        <dbReference type="EMBL" id="SEG37349.1"/>
    </source>
</evidence>
<evidence type="ECO:0000256" key="3">
    <source>
        <dbReference type="ARBA" id="ARBA00022692"/>
    </source>
</evidence>
<keyword evidence="8" id="KW-1185">Reference proteome</keyword>
<feature type="transmembrane region" description="Helical" evidence="6">
    <location>
        <begin position="12"/>
        <end position="33"/>
    </location>
</feature>
<feature type="transmembrane region" description="Helical" evidence="6">
    <location>
        <begin position="470"/>
        <end position="492"/>
    </location>
</feature>
<dbReference type="EMBL" id="FNVA01000004">
    <property type="protein sequence ID" value="SEG37349.1"/>
    <property type="molecule type" value="Genomic_DNA"/>
</dbReference>
<dbReference type="PANTHER" id="PTHR33529">
    <property type="entry name" value="SLR0882 PROTEIN-RELATED"/>
    <property type="match status" value="1"/>
</dbReference>
<name>A0A1H5ZLP6_9BACT</name>
<dbReference type="InterPro" id="IPR005495">
    <property type="entry name" value="LptG/LptF_permease"/>
</dbReference>
<keyword evidence="3 6" id="KW-0812">Transmembrane</keyword>
<dbReference type="Pfam" id="PF03739">
    <property type="entry name" value="LptF_LptG"/>
    <property type="match status" value="2"/>
</dbReference>
<comment type="subcellular location">
    <subcellularLocation>
        <location evidence="1">Cell membrane</location>
        <topology evidence="1">Multi-pass membrane protein</topology>
    </subcellularLocation>
</comment>
<evidence type="ECO:0000256" key="4">
    <source>
        <dbReference type="ARBA" id="ARBA00022989"/>
    </source>
</evidence>
<dbReference type="GO" id="GO:0043190">
    <property type="term" value="C:ATP-binding cassette (ABC) transporter complex"/>
    <property type="evidence" value="ECO:0007669"/>
    <property type="project" value="TreeGrafter"/>
</dbReference>
<feature type="transmembrane region" description="Helical" evidence="6">
    <location>
        <begin position="340"/>
        <end position="361"/>
    </location>
</feature>
<gene>
    <name evidence="7" type="ORF">SAMN05421819_2748</name>
</gene>
<feature type="transmembrane region" description="Helical" evidence="6">
    <location>
        <begin position="730"/>
        <end position="750"/>
    </location>
</feature>
<evidence type="ECO:0000256" key="2">
    <source>
        <dbReference type="ARBA" id="ARBA00022475"/>
    </source>
</evidence>
<feature type="transmembrane region" description="Helical" evidence="6">
    <location>
        <begin position="285"/>
        <end position="302"/>
    </location>
</feature>
<organism evidence="7 8">
    <name type="scientific">Bryocella elongata</name>
    <dbReference type="NCBI Taxonomy" id="863522"/>
    <lineage>
        <taxon>Bacteria</taxon>
        <taxon>Pseudomonadati</taxon>
        <taxon>Acidobacteriota</taxon>
        <taxon>Terriglobia</taxon>
        <taxon>Terriglobales</taxon>
        <taxon>Acidobacteriaceae</taxon>
        <taxon>Bryocella</taxon>
    </lineage>
</organism>
<feature type="transmembrane region" description="Helical" evidence="6">
    <location>
        <begin position="513"/>
        <end position="534"/>
    </location>
</feature>
<dbReference type="RefSeq" id="WP_103933612.1">
    <property type="nucleotide sequence ID" value="NZ_FNVA01000004.1"/>
</dbReference>
<keyword evidence="4 6" id="KW-1133">Transmembrane helix</keyword>
<feature type="transmembrane region" description="Helical" evidence="6">
    <location>
        <begin position="98"/>
        <end position="120"/>
    </location>
</feature>
<dbReference type="Proteomes" id="UP000236728">
    <property type="component" value="Unassembled WGS sequence"/>
</dbReference>
<feature type="transmembrane region" description="Helical" evidence="6">
    <location>
        <begin position="704"/>
        <end position="723"/>
    </location>
</feature>
<dbReference type="OrthoDB" id="9780716at2"/>
<evidence type="ECO:0000256" key="6">
    <source>
        <dbReference type="SAM" id="Phobius"/>
    </source>
</evidence>
<keyword evidence="2" id="KW-1003">Cell membrane</keyword>